<feature type="region of interest" description="Disordered" evidence="1">
    <location>
        <begin position="1"/>
        <end position="76"/>
    </location>
</feature>
<feature type="compositionally biased region" description="Basic and acidic residues" evidence="1">
    <location>
        <begin position="61"/>
        <end position="76"/>
    </location>
</feature>
<proteinExistence type="predicted"/>
<feature type="domain" description="MITD1 C-terminal phospholipase D-like" evidence="2">
    <location>
        <begin position="239"/>
        <end position="379"/>
    </location>
</feature>
<keyword evidence="4" id="KW-1185">Reference proteome</keyword>
<gene>
    <name evidence="3" type="ORF">CCAP1982_LOCUS21208</name>
</gene>
<protein>
    <submittedName>
        <fullName evidence="3">(Mediterranean fruit fly) hypothetical protein</fullName>
    </submittedName>
</protein>
<dbReference type="Pfam" id="PF16565">
    <property type="entry name" value="MIT_C"/>
    <property type="match status" value="1"/>
</dbReference>
<dbReference type="EMBL" id="CAJHJT010000056">
    <property type="protein sequence ID" value="CAD7013137.1"/>
    <property type="molecule type" value="Genomic_DNA"/>
</dbReference>
<dbReference type="InterPro" id="IPR036181">
    <property type="entry name" value="MIT_dom_sf"/>
</dbReference>
<organism evidence="3 4">
    <name type="scientific">Ceratitis capitata</name>
    <name type="common">Mediterranean fruit fly</name>
    <name type="synonym">Tephritis capitata</name>
    <dbReference type="NCBI Taxonomy" id="7213"/>
    <lineage>
        <taxon>Eukaryota</taxon>
        <taxon>Metazoa</taxon>
        <taxon>Ecdysozoa</taxon>
        <taxon>Arthropoda</taxon>
        <taxon>Hexapoda</taxon>
        <taxon>Insecta</taxon>
        <taxon>Pterygota</taxon>
        <taxon>Neoptera</taxon>
        <taxon>Endopterygota</taxon>
        <taxon>Diptera</taxon>
        <taxon>Brachycera</taxon>
        <taxon>Muscomorpha</taxon>
        <taxon>Tephritoidea</taxon>
        <taxon>Tephritidae</taxon>
        <taxon>Ceratitis</taxon>
        <taxon>Ceratitis</taxon>
    </lineage>
</organism>
<feature type="compositionally biased region" description="Basic and acidic residues" evidence="1">
    <location>
        <begin position="22"/>
        <end position="54"/>
    </location>
</feature>
<name>A0A811VD15_CERCA</name>
<feature type="region of interest" description="Disordered" evidence="1">
    <location>
        <begin position="118"/>
        <end position="143"/>
    </location>
</feature>
<reference evidence="3" key="1">
    <citation type="submission" date="2020-11" db="EMBL/GenBank/DDBJ databases">
        <authorList>
            <person name="Whitehead M."/>
        </authorList>
    </citation>
    <scope>NUCLEOTIDE SEQUENCE</scope>
    <source>
        <strain evidence="3">EGII</strain>
    </source>
</reference>
<dbReference type="AlphaFoldDB" id="A0A811VD15"/>
<evidence type="ECO:0000313" key="3">
    <source>
        <dbReference type="EMBL" id="CAD7013137.1"/>
    </source>
</evidence>
<evidence type="ECO:0000259" key="2">
    <source>
        <dbReference type="Pfam" id="PF16565"/>
    </source>
</evidence>
<dbReference type="Proteomes" id="UP000606786">
    <property type="component" value="Unassembled WGS sequence"/>
</dbReference>
<accession>A0A811VD15</accession>
<comment type="caution">
    <text evidence="3">The sequence shown here is derived from an EMBL/GenBank/DDBJ whole genome shotgun (WGS) entry which is preliminary data.</text>
</comment>
<feature type="compositionally biased region" description="Polar residues" evidence="1">
    <location>
        <begin position="1"/>
        <end position="16"/>
    </location>
</feature>
<feature type="compositionally biased region" description="Basic and acidic residues" evidence="1">
    <location>
        <begin position="118"/>
        <end position="136"/>
    </location>
</feature>
<sequence>MDKIKPTNSTRVSKYTGTRGKHAFDSEKKQKTYETETQQRREREFRDDHRSGRTDHHHKTERVSRRDREENSHHECKCERYSRSDVEYREGLDTNSACELRNECLVCSKGLRNEKEVKSERLSNDMKRAKDMKESKQNNNEKANTDNKILLKEIKELIMRALECELDGHLLEARMLYEESLTKLHICTTTEKNEEFSESYRKYLGSYEKHVQRLRDQIEQNMFGCKIIEHIAIPEGTRGRSYEKLIGRYLNDKVTLVHIYEPYLTQSTHLEHLINFIEVLVKNCSNLMFVRIITRASPKLSKLQSEVLRDVREELQSGNISFNFQFDEELKKSRIVLSTGVVICCRRGLHIYKPMSKYYKLGLYDYDFRRCESAEVDVYQAQVVSVGLVSKVDTATNSISKEYFFCLASLTLDLEKRLSVSRPKKPM</sequence>
<dbReference type="SUPFAM" id="SSF116846">
    <property type="entry name" value="MIT domain"/>
    <property type="match status" value="1"/>
</dbReference>
<dbReference type="OrthoDB" id="19553at2759"/>
<evidence type="ECO:0000313" key="4">
    <source>
        <dbReference type="Proteomes" id="UP000606786"/>
    </source>
</evidence>
<dbReference type="InterPro" id="IPR032341">
    <property type="entry name" value="MITD1_C"/>
</dbReference>
<evidence type="ECO:0000256" key="1">
    <source>
        <dbReference type="SAM" id="MobiDB-lite"/>
    </source>
</evidence>
<dbReference type="Gene3D" id="3.30.870.30">
    <property type="entry name" value="MITD, C-terminal phospholipase D-like domain"/>
    <property type="match status" value="1"/>
</dbReference>
<dbReference type="InterPro" id="IPR038113">
    <property type="entry name" value="MITD1_C_sf"/>
</dbReference>